<organism evidence="3 4">
    <name type="scientific">Mesorhabditis spiculigera</name>
    <dbReference type="NCBI Taxonomy" id="96644"/>
    <lineage>
        <taxon>Eukaryota</taxon>
        <taxon>Metazoa</taxon>
        <taxon>Ecdysozoa</taxon>
        <taxon>Nematoda</taxon>
        <taxon>Chromadorea</taxon>
        <taxon>Rhabditida</taxon>
        <taxon>Rhabditina</taxon>
        <taxon>Rhabditomorpha</taxon>
        <taxon>Rhabditoidea</taxon>
        <taxon>Rhabditidae</taxon>
        <taxon>Mesorhabditinae</taxon>
        <taxon>Mesorhabditis</taxon>
    </lineage>
</organism>
<accession>A0AA36G309</accession>
<comment type="caution">
    <text evidence="3">The sequence shown here is derived from an EMBL/GenBank/DDBJ whole genome shotgun (WGS) entry which is preliminary data.</text>
</comment>
<keyword evidence="4" id="KW-1185">Reference proteome</keyword>
<dbReference type="Gene3D" id="1.10.246.20">
    <property type="entry name" value="Coactivator CBP, KIX domain"/>
    <property type="match status" value="1"/>
</dbReference>
<gene>
    <name evidence="3" type="ORF">MSPICULIGERA_LOCUS9671</name>
</gene>
<dbReference type="GO" id="GO:0006355">
    <property type="term" value="P:regulation of DNA-templated transcription"/>
    <property type="evidence" value="ECO:0007669"/>
    <property type="project" value="InterPro"/>
</dbReference>
<evidence type="ECO:0000313" key="3">
    <source>
        <dbReference type="EMBL" id="CAJ0571258.1"/>
    </source>
</evidence>
<keyword evidence="1" id="KW-0539">Nucleus</keyword>
<feature type="coiled-coil region" evidence="2">
    <location>
        <begin position="231"/>
        <end position="258"/>
    </location>
</feature>
<sequence>MYFLRQVETGLQAVQHVQAEQKLLAAEAGQLPPEVRAEREKQLNALLELLFAPHADAIRSVAHEHRLETVQKILTTQRAQARQAVQLERQALESQAKQTERQAQAAQVASRGQAEKRALAVRAAEAAEAVERAEALHAEHELRMRAVQALRVEHEASAMRARQEQELRDEQWAREVQAAQALQLEQALLIQENLCSEAVQAVEAKSRKLSQVVQAGPGKQAPAVQAESASVEDQLKALQAVEAMLQRQRQALHDHEKVAQTVQAIRPQTEQANWYEADQAIRSATDAVMASKLQILSLTVTKSKLDQAAEAENLKQKPKLKAFFGADHPQTALINEALLSRSQAEEAERIAWRSQMPTSTRRSLIHLAVKALLEVKPEFRRNPAHIKALADRACLAEKAAFATATNREEYYCSLTDAVSWEFEHGTA</sequence>
<dbReference type="GO" id="GO:0003712">
    <property type="term" value="F:transcription coregulator activity"/>
    <property type="evidence" value="ECO:0007669"/>
    <property type="project" value="InterPro"/>
</dbReference>
<dbReference type="SUPFAM" id="SSF47040">
    <property type="entry name" value="Kix domain of CBP (creb binding protein)"/>
    <property type="match status" value="1"/>
</dbReference>
<name>A0AA36G309_9BILA</name>
<feature type="non-terminal residue" evidence="3">
    <location>
        <position position="427"/>
    </location>
</feature>
<evidence type="ECO:0000256" key="1">
    <source>
        <dbReference type="ARBA" id="ARBA00023242"/>
    </source>
</evidence>
<dbReference type="AlphaFoldDB" id="A0AA36G309"/>
<protein>
    <submittedName>
        <fullName evidence="3">Uncharacterized protein</fullName>
    </submittedName>
</protein>
<evidence type="ECO:0000256" key="2">
    <source>
        <dbReference type="SAM" id="Coils"/>
    </source>
</evidence>
<proteinExistence type="predicted"/>
<dbReference type="Proteomes" id="UP001177023">
    <property type="component" value="Unassembled WGS sequence"/>
</dbReference>
<reference evidence="3" key="1">
    <citation type="submission" date="2023-06" db="EMBL/GenBank/DDBJ databases">
        <authorList>
            <person name="Delattre M."/>
        </authorList>
    </citation>
    <scope>NUCLEOTIDE SEQUENCE</scope>
    <source>
        <strain evidence="3">AF72</strain>
    </source>
</reference>
<feature type="coiled-coil region" evidence="2">
    <location>
        <begin position="82"/>
        <end position="150"/>
    </location>
</feature>
<evidence type="ECO:0000313" key="4">
    <source>
        <dbReference type="Proteomes" id="UP001177023"/>
    </source>
</evidence>
<dbReference type="InterPro" id="IPR036529">
    <property type="entry name" value="KIX_dom_sf"/>
</dbReference>
<keyword evidence="2" id="KW-0175">Coiled coil</keyword>
<dbReference type="EMBL" id="CATQJA010002552">
    <property type="protein sequence ID" value="CAJ0571258.1"/>
    <property type="molecule type" value="Genomic_DNA"/>
</dbReference>